<dbReference type="Proteomes" id="UP000886523">
    <property type="component" value="Unassembled WGS sequence"/>
</dbReference>
<evidence type="ECO:0000313" key="2">
    <source>
        <dbReference type="Proteomes" id="UP000886523"/>
    </source>
</evidence>
<comment type="caution">
    <text evidence="1">The sequence shown here is derived from an EMBL/GenBank/DDBJ whole genome shotgun (WGS) entry which is preliminary data.</text>
</comment>
<proteinExistence type="predicted"/>
<sequence>MYHALNASFRMSNHVNAYPVTGSLPNGELYPHPTFHPGVFDFFLLGMVSVNIFRRGTGIIALQVRFGFTTRPHPTPNQAPSDPVAFGASDAQNICRNGLLFRGFLQTTGAKSCCSRCTFSPVLVVYLLNDVSWVPIAYGEVVLCSNSGASMTLPRFLQRGHFPSTANCNRLHTLNIHRGILPVGNRDSLVELCNGNRASRPLDPYVPLLAIRTSYPDLTAPTTEKGESLVPVTVYLGRSCVFFQISALLCHASEFGSERLRMFGIFSMLWDAPEGRTMGLTTYCFEDGGQQGHRHQNGTAANSTIADLVPRFISLTLKLDEWRTPEHVRIWGAIKDFFIGPPTILPNATLD</sequence>
<organism evidence="1 2">
    <name type="scientific">Hydnum rufescens UP504</name>
    <dbReference type="NCBI Taxonomy" id="1448309"/>
    <lineage>
        <taxon>Eukaryota</taxon>
        <taxon>Fungi</taxon>
        <taxon>Dikarya</taxon>
        <taxon>Basidiomycota</taxon>
        <taxon>Agaricomycotina</taxon>
        <taxon>Agaricomycetes</taxon>
        <taxon>Cantharellales</taxon>
        <taxon>Hydnaceae</taxon>
        <taxon>Hydnum</taxon>
    </lineage>
</organism>
<dbReference type="EMBL" id="MU129102">
    <property type="protein sequence ID" value="KAF9506716.1"/>
    <property type="molecule type" value="Genomic_DNA"/>
</dbReference>
<reference evidence="1" key="1">
    <citation type="journal article" date="2020" name="Nat. Commun.">
        <title>Large-scale genome sequencing of mycorrhizal fungi provides insights into the early evolution of symbiotic traits.</title>
        <authorList>
            <person name="Miyauchi S."/>
            <person name="Kiss E."/>
            <person name="Kuo A."/>
            <person name="Drula E."/>
            <person name="Kohler A."/>
            <person name="Sanchez-Garcia M."/>
            <person name="Morin E."/>
            <person name="Andreopoulos B."/>
            <person name="Barry K.W."/>
            <person name="Bonito G."/>
            <person name="Buee M."/>
            <person name="Carver A."/>
            <person name="Chen C."/>
            <person name="Cichocki N."/>
            <person name="Clum A."/>
            <person name="Culley D."/>
            <person name="Crous P.W."/>
            <person name="Fauchery L."/>
            <person name="Girlanda M."/>
            <person name="Hayes R.D."/>
            <person name="Keri Z."/>
            <person name="LaButti K."/>
            <person name="Lipzen A."/>
            <person name="Lombard V."/>
            <person name="Magnuson J."/>
            <person name="Maillard F."/>
            <person name="Murat C."/>
            <person name="Nolan M."/>
            <person name="Ohm R.A."/>
            <person name="Pangilinan J."/>
            <person name="Pereira M.F."/>
            <person name="Perotto S."/>
            <person name="Peter M."/>
            <person name="Pfister S."/>
            <person name="Riley R."/>
            <person name="Sitrit Y."/>
            <person name="Stielow J.B."/>
            <person name="Szollosi G."/>
            <person name="Zifcakova L."/>
            <person name="Stursova M."/>
            <person name="Spatafora J.W."/>
            <person name="Tedersoo L."/>
            <person name="Vaario L.M."/>
            <person name="Yamada A."/>
            <person name="Yan M."/>
            <person name="Wang P."/>
            <person name="Xu J."/>
            <person name="Bruns T."/>
            <person name="Baldrian P."/>
            <person name="Vilgalys R."/>
            <person name="Dunand C."/>
            <person name="Henrissat B."/>
            <person name="Grigoriev I.V."/>
            <person name="Hibbett D."/>
            <person name="Nagy L.G."/>
            <person name="Martin F.M."/>
        </authorList>
    </citation>
    <scope>NUCLEOTIDE SEQUENCE</scope>
    <source>
        <strain evidence="1">UP504</strain>
    </source>
</reference>
<dbReference type="AlphaFoldDB" id="A0A9P6AKY0"/>
<accession>A0A9P6AKY0</accession>
<keyword evidence="2" id="KW-1185">Reference proteome</keyword>
<gene>
    <name evidence="1" type="ORF">BS47DRAFT_1367179</name>
</gene>
<name>A0A9P6AKY0_9AGAM</name>
<protein>
    <submittedName>
        <fullName evidence="1">Uncharacterized protein</fullName>
    </submittedName>
</protein>
<evidence type="ECO:0000313" key="1">
    <source>
        <dbReference type="EMBL" id="KAF9506716.1"/>
    </source>
</evidence>